<evidence type="ECO:0000313" key="12">
    <source>
        <dbReference type="EMBL" id="ACL62029.1"/>
    </source>
</evidence>
<protein>
    <recommendedName>
        <fullName evidence="5">GDP-mannose pyrophosphatase</fullName>
    </recommendedName>
    <alternativeName>
        <fullName evidence="7">GDP-mannose hydrolase</fullName>
    </alternativeName>
    <alternativeName>
        <fullName evidence="8">GDPMK</fullName>
    </alternativeName>
</protein>
<keyword evidence="9" id="KW-0460">Magnesium</keyword>
<comment type="cofactor">
    <cofactor evidence="2 9">
        <name>Mg(2+)</name>
        <dbReference type="ChEBI" id="CHEBI:18420"/>
    </cofactor>
</comment>
<evidence type="ECO:0000256" key="1">
    <source>
        <dbReference type="ARBA" id="ARBA00000847"/>
    </source>
</evidence>
<evidence type="ECO:0000259" key="11">
    <source>
        <dbReference type="PROSITE" id="PS51462"/>
    </source>
</evidence>
<comment type="catalytic activity">
    <reaction evidence="1">
        <text>GDP-alpha-D-mannose + H2O = alpha-D-mannose 1-phosphate + GMP + 2 H(+)</text>
        <dbReference type="Rhea" id="RHEA:27978"/>
        <dbReference type="ChEBI" id="CHEBI:15377"/>
        <dbReference type="ChEBI" id="CHEBI:15378"/>
        <dbReference type="ChEBI" id="CHEBI:57527"/>
        <dbReference type="ChEBI" id="CHEBI:58115"/>
        <dbReference type="ChEBI" id="CHEBI:58409"/>
    </reaction>
</comment>
<evidence type="ECO:0000256" key="3">
    <source>
        <dbReference type="ARBA" id="ARBA00007275"/>
    </source>
</evidence>
<dbReference type="AlphaFoldDB" id="B8ILQ4"/>
<dbReference type="GO" id="GO:0046872">
    <property type="term" value="F:metal ion binding"/>
    <property type="evidence" value="ECO:0007669"/>
    <property type="project" value="UniProtKB-KW"/>
</dbReference>
<organism evidence="12 13">
    <name type="scientific">Methylobacterium nodulans (strain LMG 21967 / CNCM I-2342 / ORS 2060)</name>
    <dbReference type="NCBI Taxonomy" id="460265"/>
    <lineage>
        <taxon>Bacteria</taxon>
        <taxon>Pseudomonadati</taxon>
        <taxon>Pseudomonadota</taxon>
        <taxon>Alphaproteobacteria</taxon>
        <taxon>Hyphomicrobiales</taxon>
        <taxon>Methylobacteriaceae</taxon>
        <taxon>Methylobacterium</taxon>
    </lineage>
</organism>
<feature type="short sequence motif" description="Nudix box" evidence="10">
    <location>
        <begin position="92"/>
        <end position="113"/>
    </location>
</feature>
<evidence type="ECO:0000256" key="8">
    <source>
        <dbReference type="ARBA" id="ARBA00032272"/>
    </source>
</evidence>
<dbReference type="Proteomes" id="UP000008207">
    <property type="component" value="Chromosome"/>
</dbReference>
<name>B8ILQ4_METNO</name>
<dbReference type="GO" id="GO:0005829">
    <property type="term" value="C:cytosol"/>
    <property type="evidence" value="ECO:0007669"/>
    <property type="project" value="TreeGrafter"/>
</dbReference>
<feature type="binding site" evidence="9">
    <location>
        <position position="110"/>
    </location>
    <ligand>
        <name>Mg(2+)</name>
        <dbReference type="ChEBI" id="CHEBI:18420"/>
        <label>1</label>
    </ligand>
</feature>
<dbReference type="Gene3D" id="3.90.79.10">
    <property type="entry name" value="Nucleoside Triphosphate Pyrophosphohydrolase"/>
    <property type="match status" value="1"/>
</dbReference>
<accession>B8ILQ4</accession>
<dbReference type="CDD" id="cd24157">
    <property type="entry name" value="NUDIX_GDPMK"/>
    <property type="match status" value="1"/>
</dbReference>
<dbReference type="NCBIfam" id="TIGR00052">
    <property type="entry name" value="nudix-type nucleoside diphosphatase, YffH/AdpP family"/>
    <property type="match status" value="1"/>
</dbReference>
<dbReference type="GO" id="GO:0019693">
    <property type="term" value="P:ribose phosphate metabolic process"/>
    <property type="evidence" value="ECO:0007669"/>
    <property type="project" value="TreeGrafter"/>
</dbReference>
<dbReference type="InterPro" id="IPR004385">
    <property type="entry name" value="NDP_pyrophosphatase"/>
</dbReference>
<dbReference type="PROSITE" id="PS51462">
    <property type="entry name" value="NUDIX"/>
    <property type="match status" value="1"/>
</dbReference>
<keyword evidence="9" id="KW-0479">Metal-binding</keyword>
<feature type="domain" description="Nudix hydrolase" evidence="11">
    <location>
        <begin position="50"/>
        <end position="188"/>
    </location>
</feature>
<evidence type="ECO:0000256" key="7">
    <source>
        <dbReference type="ARBA" id="ARBA00032162"/>
    </source>
</evidence>
<reference evidence="12 13" key="1">
    <citation type="submission" date="2009-01" db="EMBL/GenBank/DDBJ databases">
        <title>Complete sequence of chromosome of Methylobacterium nodulans ORS 2060.</title>
        <authorList>
            <consortium name="US DOE Joint Genome Institute"/>
            <person name="Lucas S."/>
            <person name="Copeland A."/>
            <person name="Lapidus A."/>
            <person name="Glavina del Rio T."/>
            <person name="Dalin E."/>
            <person name="Tice H."/>
            <person name="Bruce D."/>
            <person name="Goodwin L."/>
            <person name="Pitluck S."/>
            <person name="Sims D."/>
            <person name="Brettin T."/>
            <person name="Detter J.C."/>
            <person name="Han C."/>
            <person name="Larimer F."/>
            <person name="Land M."/>
            <person name="Hauser L."/>
            <person name="Kyrpides N."/>
            <person name="Ivanova N."/>
            <person name="Marx C.J."/>
            <person name="Richardson P."/>
        </authorList>
    </citation>
    <scope>NUCLEOTIDE SEQUENCE [LARGE SCALE GENOMIC DNA]</scope>
    <source>
        <strain evidence="13">LMG 21967 / CNCM I-2342 / ORS 2060</strain>
    </source>
</reference>
<dbReference type="STRING" id="460265.Mnod_7290"/>
<gene>
    <name evidence="12" type="ordered locus">Mnod_7290</name>
</gene>
<evidence type="ECO:0000256" key="2">
    <source>
        <dbReference type="ARBA" id="ARBA00001946"/>
    </source>
</evidence>
<evidence type="ECO:0000256" key="4">
    <source>
        <dbReference type="ARBA" id="ARBA00011738"/>
    </source>
</evidence>
<evidence type="ECO:0000256" key="5">
    <source>
        <dbReference type="ARBA" id="ARBA00016377"/>
    </source>
</evidence>
<comment type="subunit">
    <text evidence="4">Homodimer.</text>
</comment>
<feature type="binding site" evidence="9">
    <location>
        <position position="106"/>
    </location>
    <ligand>
        <name>Mg(2+)</name>
        <dbReference type="ChEBI" id="CHEBI:18420"/>
        <label>1</label>
    </ligand>
</feature>
<dbReference type="OrthoDB" id="5292471at2"/>
<dbReference type="EMBL" id="CP001349">
    <property type="protein sequence ID" value="ACL62029.1"/>
    <property type="molecule type" value="Genomic_DNA"/>
</dbReference>
<dbReference type="eggNOG" id="COG0494">
    <property type="taxonomic scope" value="Bacteria"/>
</dbReference>
<dbReference type="PANTHER" id="PTHR11839">
    <property type="entry name" value="UDP/ADP-SUGAR PYROPHOSPHATASE"/>
    <property type="match status" value="1"/>
</dbReference>
<dbReference type="SUPFAM" id="SSF55811">
    <property type="entry name" value="Nudix"/>
    <property type="match status" value="1"/>
</dbReference>
<keyword evidence="13" id="KW-1185">Reference proteome</keyword>
<keyword evidence="6 12" id="KW-0378">Hydrolase</keyword>
<comment type="similarity">
    <text evidence="3">Belongs to the Nudix hydrolase family. NudK subfamily.</text>
</comment>
<evidence type="ECO:0000313" key="13">
    <source>
        <dbReference type="Proteomes" id="UP000008207"/>
    </source>
</evidence>
<evidence type="ECO:0000256" key="10">
    <source>
        <dbReference type="PIRSR" id="PIRSR604385-3"/>
    </source>
</evidence>
<dbReference type="Pfam" id="PF00293">
    <property type="entry name" value="NUDIX"/>
    <property type="match status" value="1"/>
</dbReference>
<feature type="binding site" evidence="9">
    <location>
        <position position="159"/>
    </location>
    <ligand>
        <name>Mg(2+)</name>
        <dbReference type="ChEBI" id="CHEBI:18420"/>
        <label>1</label>
    </ligand>
</feature>
<dbReference type="RefSeq" id="WP_015933590.1">
    <property type="nucleotide sequence ID" value="NC_011894.1"/>
</dbReference>
<dbReference type="InterPro" id="IPR015797">
    <property type="entry name" value="NUDIX_hydrolase-like_dom_sf"/>
</dbReference>
<dbReference type="InterPro" id="IPR000086">
    <property type="entry name" value="NUDIX_hydrolase_dom"/>
</dbReference>
<dbReference type="PANTHER" id="PTHR11839:SF18">
    <property type="entry name" value="NUDIX HYDROLASE DOMAIN-CONTAINING PROTEIN"/>
    <property type="match status" value="1"/>
</dbReference>
<dbReference type="KEGG" id="mno:Mnod_7290"/>
<dbReference type="GO" id="GO:0016818">
    <property type="term" value="F:hydrolase activity, acting on acid anhydrides, in phosphorus-containing anhydrides"/>
    <property type="evidence" value="ECO:0007669"/>
    <property type="project" value="InterPro"/>
</dbReference>
<evidence type="ECO:0000256" key="6">
    <source>
        <dbReference type="ARBA" id="ARBA00022801"/>
    </source>
</evidence>
<dbReference type="HOGENOM" id="CLU_062658_6_0_5"/>
<proteinExistence type="inferred from homology"/>
<feature type="binding site" evidence="9">
    <location>
        <position position="91"/>
    </location>
    <ligand>
        <name>Mg(2+)</name>
        <dbReference type="ChEBI" id="CHEBI:18420"/>
        <label>1</label>
    </ligand>
</feature>
<sequence>MTRPDAPRRSPLATRPRIVGTRTLYEGWGRYLLAEVRLADGGTITREVEDHGRAVAVLPYDPERRTALLVRQFRAPPCLVDGAENLLEAPAGCLDESDPAACARREAFEEVGVRLSTLEPVAQAFAMPGISTELMDLYLAPYGSADRDGEGGGLATEHENIVVVEMPLAELAAMAEQGGLRDLKTLVLVQTLRLRRPDLFAGPA</sequence>
<evidence type="ECO:0000256" key="9">
    <source>
        <dbReference type="PIRSR" id="PIRSR604385-2"/>
    </source>
</evidence>
<dbReference type="GO" id="GO:0006753">
    <property type="term" value="P:nucleoside phosphate metabolic process"/>
    <property type="evidence" value="ECO:0007669"/>
    <property type="project" value="TreeGrafter"/>
</dbReference>